<dbReference type="InterPro" id="IPR007110">
    <property type="entry name" value="Ig-like_dom"/>
</dbReference>
<sequence>GQGPDPRYQITQPVSLSAPAGGSITLPCAFTYPREIEPLRDLRVYWRRGGFYGEFIYNHTEGFTHPDYGSRIVLVGDPRGSRTASIRIDRLRESDAVVYVCQVRVQKQDDKWEQWRNVSGTNLTVTGAPPCPGFPHVTCSYPHWHLQGRGPGHQLPRDRVSAILCADSITLALSGSATITHPDPPT</sequence>
<dbReference type="GO" id="GO:0005886">
    <property type="term" value="C:plasma membrane"/>
    <property type="evidence" value="ECO:0007669"/>
    <property type="project" value="TreeGrafter"/>
</dbReference>
<accession>A0A674J1K1</accession>
<dbReference type="GO" id="GO:0032956">
    <property type="term" value="P:regulation of actin cytoskeleton organization"/>
    <property type="evidence" value="ECO:0007669"/>
    <property type="project" value="TreeGrafter"/>
</dbReference>
<name>A0A674J1K1_9SAUR</name>
<dbReference type="InterPro" id="IPR003599">
    <property type="entry name" value="Ig_sub"/>
</dbReference>
<dbReference type="Gene3D" id="2.60.40.10">
    <property type="entry name" value="Immunoglobulins"/>
    <property type="match status" value="1"/>
</dbReference>
<dbReference type="InterPro" id="IPR013783">
    <property type="entry name" value="Ig-like_fold"/>
</dbReference>
<dbReference type="InParanoid" id="A0A674J1K1"/>
<dbReference type="GO" id="GO:2001204">
    <property type="term" value="P:regulation of osteoclast development"/>
    <property type="evidence" value="ECO:0007669"/>
    <property type="project" value="TreeGrafter"/>
</dbReference>
<dbReference type="AlphaFoldDB" id="A0A674J1K1"/>
<dbReference type="PROSITE" id="PS50835">
    <property type="entry name" value="IG_LIKE"/>
    <property type="match status" value="1"/>
</dbReference>
<dbReference type="Proteomes" id="UP000472274">
    <property type="component" value="Unplaced"/>
</dbReference>
<dbReference type="SMART" id="SM00406">
    <property type="entry name" value="IGv"/>
    <property type="match status" value="1"/>
</dbReference>
<dbReference type="InterPro" id="IPR042836">
    <property type="entry name" value="SIG15"/>
</dbReference>
<dbReference type="GO" id="GO:0045124">
    <property type="term" value="P:regulation of bone resorption"/>
    <property type="evidence" value="ECO:0007669"/>
    <property type="project" value="TreeGrafter"/>
</dbReference>
<reference evidence="2" key="1">
    <citation type="submission" date="2025-08" db="UniProtKB">
        <authorList>
            <consortium name="Ensembl"/>
        </authorList>
    </citation>
    <scope>IDENTIFICATION</scope>
</reference>
<dbReference type="Ensembl" id="ENSTMTT00000015624.1">
    <property type="protein sequence ID" value="ENSTMTP00000015085.1"/>
    <property type="gene ID" value="ENSTMTG00000011026.1"/>
</dbReference>
<dbReference type="InterPro" id="IPR013106">
    <property type="entry name" value="Ig_V-set"/>
</dbReference>
<evidence type="ECO:0000313" key="3">
    <source>
        <dbReference type="Proteomes" id="UP000472274"/>
    </source>
</evidence>
<dbReference type="PANTHER" id="PTHR46942:SF1">
    <property type="entry name" value="SIALIC ACID-BINDING IG-LIKE LECTIN 15"/>
    <property type="match status" value="1"/>
</dbReference>
<organism evidence="2 3">
    <name type="scientific">Terrapene triunguis</name>
    <name type="common">Three-toed box turtle</name>
    <dbReference type="NCBI Taxonomy" id="2587831"/>
    <lineage>
        <taxon>Eukaryota</taxon>
        <taxon>Metazoa</taxon>
        <taxon>Chordata</taxon>
        <taxon>Craniata</taxon>
        <taxon>Vertebrata</taxon>
        <taxon>Euteleostomi</taxon>
        <taxon>Archelosauria</taxon>
        <taxon>Testudinata</taxon>
        <taxon>Testudines</taxon>
        <taxon>Cryptodira</taxon>
        <taxon>Durocryptodira</taxon>
        <taxon>Testudinoidea</taxon>
        <taxon>Emydidae</taxon>
        <taxon>Terrapene</taxon>
    </lineage>
</organism>
<dbReference type="PANTHER" id="PTHR46942">
    <property type="entry name" value="SIALIC ACID-BINDING IG-LIKE LECTIN 15"/>
    <property type="match status" value="1"/>
</dbReference>
<dbReference type="GeneTree" id="ENSGT00390000008831"/>
<dbReference type="Pfam" id="PF07686">
    <property type="entry name" value="V-set"/>
    <property type="match status" value="1"/>
</dbReference>
<evidence type="ECO:0000313" key="2">
    <source>
        <dbReference type="Ensembl" id="ENSTMTP00000015085.1"/>
    </source>
</evidence>
<protein>
    <recommendedName>
        <fullName evidence="1">Ig-like domain-containing protein</fullName>
    </recommendedName>
</protein>
<dbReference type="SMART" id="SM00409">
    <property type="entry name" value="IG"/>
    <property type="match status" value="1"/>
</dbReference>
<feature type="domain" description="Ig-like" evidence="1">
    <location>
        <begin position="6"/>
        <end position="119"/>
    </location>
</feature>
<reference evidence="2" key="2">
    <citation type="submission" date="2025-09" db="UniProtKB">
        <authorList>
            <consortium name="Ensembl"/>
        </authorList>
    </citation>
    <scope>IDENTIFICATION</scope>
</reference>
<dbReference type="SUPFAM" id="SSF48726">
    <property type="entry name" value="Immunoglobulin"/>
    <property type="match status" value="1"/>
</dbReference>
<evidence type="ECO:0000259" key="1">
    <source>
        <dbReference type="PROSITE" id="PS50835"/>
    </source>
</evidence>
<proteinExistence type="predicted"/>
<dbReference type="InterPro" id="IPR036179">
    <property type="entry name" value="Ig-like_dom_sf"/>
</dbReference>
<keyword evidence="3" id="KW-1185">Reference proteome</keyword>